<gene>
    <name evidence="1" type="ORF">BZL29_1808</name>
</gene>
<proteinExistence type="predicted"/>
<dbReference type="AlphaFoldDB" id="A0A1V3XNQ5"/>
<sequence length="72" mass="8070">MRIRPPNRVEAEWGKILHRGRQRLGSFGDNRTAGSAQWGLLIRCDLIRCDRVVSAGGTRQAGKTGKDHMHAF</sequence>
<dbReference type="EMBL" id="MVBN01000002">
    <property type="protein sequence ID" value="OOK80864.1"/>
    <property type="molecule type" value="Genomic_DNA"/>
</dbReference>
<protein>
    <submittedName>
        <fullName evidence="1">Uncharacterized protein</fullName>
    </submittedName>
</protein>
<name>A0A1V3XNQ5_MYCKA</name>
<accession>A0A1V3XNQ5</accession>
<comment type="caution">
    <text evidence="1">The sequence shown here is derived from an EMBL/GenBank/DDBJ whole genome shotgun (WGS) entry which is preliminary data.</text>
</comment>
<evidence type="ECO:0000313" key="2">
    <source>
        <dbReference type="Proteomes" id="UP000188532"/>
    </source>
</evidence>
<dbReference type="Proteomes" id="UP000188532">
    <property type="component" value="Unassembled WGS sequence"/>
</dbReference>
<organism evidence="1 2">
    <name type="scientific">Mycobacterium kansasii</name>
    <dbReference type="NCBI Taxonomy" id="1768"/>
    <lineage>
        <taxon>Bacteria</taxon>
        <taxon>Bacillati</taxon>
        <taxon>Actinomycetota</taxon>
        <taxon>Actinomycetes</taxon>
        <taxon>Mycobacteriales</taxon>
        <taxon>Mycobacteriaceae</taxon>
        <taxon>Mycobacterium</taxon>
    </lineage>
</organism>
<evidence type="ECO:0000313" key="1">
    <source>
        <dbReference type="EMBL" id="OOK80864.1"/>
    </source>
</evidence>
<reference evidence="1 2" key="1">
    <citation type="submission" date="2017-02" db="EMBL/GenBank/DDBJ databases">
        <title>Complete genome sequences of Mycobacterium kansasii strains isolated from rhesus macaques.</title>
        <authorList>
            <person name="Panda A."/>
            <person name="Nagaraj S."/>
            <person name="Zhao X."/>
            <person name="Tettelin H."/>
            <person name="Detolla L.J."/>
        </authorList>
    </citation>
    <scope>NUCLEOTIDE SEQUENCE [LARGE SCALE GENOMIC DNA]</scope>
    <source>
        <strain evidence="1 2">11-3469</strain>
    </source>
</reference>